<name>A0ABZ2PV12_9NOCA</name>
<dbReference type="InterPro" id="IPR000760">
    <property type="entry name" value="Inositol_monophosphatase-like"/>
</dbReference>
<evidence type="ECO:0000313" key="3">
    <source>
        <dbReference type="Proteomes" id="UP001432000"/>
    </source>
</evidence>
<sequence>MDDAHFAADVAHAAGLLLLEVRARAHETGRELGRLGDAAANTLILDRLASERPEDAVLSEESADDLTRLDAQRVWIIDPLDGSREYGLAGREDWAVHVGLWEAGVGMTASAVAQPAIDVVYSTADVKGPAPQSGRPRLVVSDSRPPYYMDALAADVEGDVVTMGSAGAKAMAVVRGDVDAYVHSGGQWEWDSAAPVGVALAAGLHCSRIDGSPLLYNRTHPYLPDLLICRPELAEPLLRGIATHATREADTGRVAMAREYIKSLVSHDATKLRLSDRCTRIENGKATGDSGAFLRREIEEGQQYKSIVGVHELVFNEWDTNVVARFVLEFDGGARVNITEHFEIPAGEITAITAIIEPSP</sequence>
<proteinExistence type="predicted"/>
<dbReference type="EMBL" id="CP147846">
    <property type="protein sequence ID" value="WXG71713.1"/>
    <property type="molecule type" value="Genomic_DNA"/>
</dbReference>
<accession>A0ABZ2PV12</accession>
<dbReference type="Pfam" id="PF26061">
    <property type="entry name" value="DUF8021"/>
    <property type="match status" value="1"/>
</dbReference>
<evidence type="ECO:0000313" key="2">
    <source>
        <dbReference type="EMBL" id="WXG71713.1"/>
    </source>
</evidence>
<dbReference type="RefSeq" id="WP_338893463.1">
    <property type="nucleotide sequence ID" value="NZ_CP147846.1"/>
</dbReference>
<gene>
    <name evidence="2" type="ORF">WDS16_14985</name>
</gene>
<dbReference type="Gene3D" id="3.30.540.10">
    <property type="entry name" value="Fructose-1,6-Bisphosphatase, subunit A, domain 1"/>
    <property type="match status" value="1"/>
</dbReference>
<keyword evidence="2" id="KW-0378">Hydrolase</keyword>
<dbReference type="EC" id="3.1.3.7" evidence="2"/>
<dbReference type="InterPro" id="IPR058334">
    <property type="entry name" value="DUF8021"/>
</dbReference>
<protein>
    <submittedName>
        <fullName evidence="2">3'(2'),5'-bisphosphate nucleotidase CysQ</fullName>
        <ecNumber evidence="2">3.1.3.7</ecNumber>
    </submittedName>
</protein>
<dbReference type="GO" id="GO:0008441">
    <property type="term" value="F:3'(2'),5'-bisphosphate nucleotidase activity"/>
    <property type="evidence" value="ECO:0007669"/>
    <property type="project" value="UniProtKB-EC"/>
</dbReference>
<dbReference type="InterPro" id="IPR050725">
    <property type="entry name" value="CysQ/Inositol_MonoPase"/>
</dbReference>
<dbReference type="Proteomes" id="UP001432000">
    <property type="component" value="Chromosome"/>
</dbReference>
<dbReference type="Gene3D" id="3.40.190.80">
    <property type="match status" value="1"/>
</dbReference>
<reference evidence="2 3" key="1">
    <citation type="submission" date="2024-03" db="EMBL/GenBank/DDBJ databases">
        <title>Natural products discovery in diverse microorganisms through a two-stage MS feature dereplication strategy.</title>
        <authorList>
            <person name="Zhang R."/>
        </authorList>
    </citation>
    <scope>NUCLEOTIDE SEQUENCE [LARGE SCALE GENOMIC DNA]</scope>
    <source>
        <strain evidence="2 3">18930</strain>
    </source>
</reference>
<dbReference type="Pfam" id="PF00459">
    <property type="entry name" value="Inositol_P"/>
    <property type="match status" value="1"/>
</dbReference>
<feature type="domain" description="DUF8021" evidence="1">
    <location>
        <begin position="250"/>
        <end position="356"/>
    </location>
</feature>
<dbReference type="CDD" id="cd01638">
    <property type="entry name" value="CysQ"/>
    <property type="match status" value="1"/>
</dbReference>
<keyword evidence="3" id="KW-1185">Reference proteome</keyword>
<dbReference type="SUPFAM" id="SSF56655">
    <property type="entry name" value="Carbohydrate phosphatase"/>
    <property type="match status" value="1"/>
</dbReference>
<dbReference type="PANTHER" id="PTHR43028">
    <property type="entry name" value="3'(2'),5'-BISPHOSPHATE NUCLEOTIDASE 1"/>
    <property type="match status" value="1"/>
</dbReference>
<evidence type="ECO:0000259" key="1">
    <source>
        <dbReference type="Pfam" id="PF26061"/>
    </source>
</evidence>
<dbReference type="PANTHER" id="PTHR43028:SF5">
    <property type="entry name" value="3'(2'),5'-BISPHOSPHATE NUCLEOTIDASE 1"/>
    <property type="match status" value="1"/>
</dbReference>
<organism evidence="2 3">
    <name type="scientific">Rhodococcus sovatensis</name>
    <dbReference type="NCBI Taxonomy" id="1805840"/>
    <lineage>
        <taxon>Bacteria</taxon>
        <taxon>Bacillati</taxon>
        <taxon>Actinomycetota</taxon>
        <taxon>Actinomycetes</taxon>
        <taxon>Mycobacteriales</taxon>
        <taxon>Nocardiaceae</taxon>
        <taxon>Rhodococcus</taxon>
    </lineage>
</organism>